<evidence type="ECO:0000256" key="1">
    <source>
        <dbReference type="SAM" id="Coils"/>
    </source>
</evidence>
<organism evidence="4">
    <name type="scientific">Soboliphyme baturini</name>
    <dbReference type="NCBI Taxonomy" id="241478"/>
    <lineage>
        <taxon>Eukaryota</taxon>
        <taxon>Metazoa</taxon>
        <taxon>Ecdysozoa</taxon>
        <taxon>Nematoda</taxon>
        <taxon>Enoplea</taxon>
        <taxon>Dorylaimia</taxon>
        <taxon>Dioctophymatida</taxon>
        <taxon>Dioctophymatoidea</taxon>
        <taxon>Soboliphymatidae</taxon>
        <taxon>Soboliphyme</taxon>
    </lineage>
</organism>
<protein>
    <submittedName>
        <fullName evidence="4">CUB domain-containing protein</fullName>
    </submittedName>
</protein>
<dbReference type="EMBL" id="UZAM01000194">
    <property type="protein sequence ID" value="VDO79862.1"/>
    <property type="molecule type" value="Genomic_DNA"/>
</dbReference>
<accession>A0A183I930</accession>
<dbReference type="OrthoDB" id="10002389at2759"/>
<evidence type="ECO:0000313" key="3">
    <source>
        <dbReference type="Proteomes" id="UP000270296"/>
    </source>
</evidence>
<feature type="coiled-coil region" evidence="1">
    <location>
        <begin position="230"/>
        <end position="264"/>
    </location>
</feature>
<evidence type="ECO:0000313" key="4">
    <source>
        <dbReference type="WBParaSite" id="SBAD_0000013501-mRNA-1"/>
    </source>
</evidence>
<dbReference type="Proteomes" id="UP000270296">
    <property type="component" value="Unassembled WGS sequence"/>
</dbReference>
<sequence length="501" mass="57441">MDRGDSNAMRHMLQLNRTGRSDVLCKLVYSIRLGRNSKCYRFPVREEVFDFGGNGEGLYFEEDYTKYLVDDSLDITIRLYRFSYVSQLKLSVPKPEKKSTSYCFDNEKQTWSVIAELNPKLTSDRLGFTVFYGTSRNIPKNYILFMVWSLALVSSWPSDAKKISLSDKPVERYYSSLQPDKGTTLISKLTAKEISGKENKWIDSTDNKFTVYLEWHCSYALSALSYSVYDDIYRRQYAQMRQEVNALQRENSQLEKELFKYQQCISKKCNQPRETKTHSAQDAKLTVPRRHSSAISDMRNKIPEDRKRTTGINAVRGQPTDLCKLPSPSLNNISKNTLNVPIKPALNTRRHSAADLPSLSKRDLKSQTECDVKENVSRKGTSNVVDSSAFYLNSTCLQRRYGSSIDLSPICNRQSAERPTEEYICRRPLIRCSDGTTYCISNPGKPARCIPNIYSNSRLKSHRTGTPSSYERGGRVYSNPEILAPYQTRPVPKETFLDHTL</sequence>
<reference evidence="4" key="1">
    <citation type="submission" date="2016-06" db="UniProtKB">
        <authorList>
            <consortium name="WormBaseParasite"/>
        </authorList>
    </citation>
    <scope>IDENTIFICATION</scope>
</reference>
<dbReference type="WBParaSite" id="SBAD_0000013501-mRNA-1">
    <property type="protein sequence ID" value="SBAD_0000013501-mRNA-1"/>
    <property type="gene ID" value="SBAD_0000013501"/>
</dbReference>
<evidence type="ECO:0000313" key="2">
    <source>
        <dbReference type="EMBL" id="VDO79862.1"/>
    </source>
</evidence>
<reference evidence="2 3" key="2">
    <citation type="submission" date="2018-11" db="EMBL/GenBank/DDBJ databases">
        <authorList>
            <consortium name="Pathogen Informatics"/>
        </authorList>
    </citation>
    <scope>NUCLEOTIDE SEQUENCE [LARGE SCALE GENOMIC DNA]</scope>
</reference>
<proteinExistence type="predicted"/>
<name>A0A183I930_9BILA</name>
<keyword evidence="3" id="KW-1185">Reference proteome</keyword>
<keyword evidence="1" id="KW-0175">Coiled coil</keyword>
<gene>
    <name evidence="2" type="ORF">SBAD_LOCUS124</name>
</gene>
<dbReference type="AlphaFoldDB" id="A0A183I930"/>